<gene>
    <name evidence="4" type="ORF">BCR25_04625</name>
</gene>
<dbReference type="CDD" id="cd03443">
    <property type="entry name" value="PaaI_thioesterase"/>
    <property type="match status" value="1"/>
</dbReference>
<evidence type="ECO:0000313" key="4">
    <source>
        <dbReference type="EMBL" id="OEG16887.1"/>
    </source>
</evidence>
<dbReference type="InterPro" id="IPR003736">
    <property type="entry name" value="PAAI_dom"/>
</dbReference>
<dbReference type="PANTHER" id="PTHR43240:SF5">
    <property type="entry name" value="1,4-DIHYDROXY-2-NAPHTHOYL-COA THIOESTERASE 1"/>
    <property type="match status" value="1"/>
</dbReference>
<feature type="domain" description="Thioesterase" evidence="3">
    <location>
        <begin position="33"/>
        <end position="110"/>
    </location>
</feature>
<evidence type="ECO:0000313" key="5">
    <source>
        <dbReference type="Proteomes" id="UP000095094"/>
    </source>
</evidence>
<accession>A0A1E5GW56</accession>
<dbReference type="Proteomes" id="UP000095094">
    <property type="component" value="Unassembled WGS sequence"/>
</dbReference>
<comment type="similarity">
    <text evidence="1">Belongs to the thioesterase PaaI family.</text>
</comment>
<evidence type="ECO:0000256" key="2">
    <source>
        <dbReference type="ARBA" id="ARBA00022801"/>
    </source>
</evidence>
<reference evidence="5" key="1">
    <citation type="submission" date="2016-09" db="EMBL/GenBank/DDBJ databases">
        <authorList>
            <person name="Gulvik C.A."/>
        </authorList>
    </citation>
    <scope>NUCLEOTIDE SEQUENCE [LARGE SCALE GENOMIC DNA]</scope>
    <source>
        <strain evidence="5">LMG 8895</strain>
    </source>
</reference>
<dbReference type="PATRIC" id="fig|332950.4.peg.1725"/>
<protein>
    <submittedName>
        <fullName evidence="4">Aromatic compound catabolic protein</fullName>
    </submittedName>
</protein>
<organism evidence="4 5">
    <name type="scientific">Enterococcus termitis</name>
    <dbReference type="NCBI Taxonomy" id="332950"/>
    <lineage>
        <taxon>Bacteria</taxon>
        <taxon>Bacillati</taxon>
        <taxon>Bacillota</taxon>
        <taxon>Bacilli</taxon>
        <taxon>Lactobacillales</taxon>
        <taxon>Enterococcaceae</taxon>
        <taxon>Enterococcus</taxon>
    </lineage>
</organism>
<evidence type="ECO:0000259" key="3">
    <source>
        <dbReference type="Pfam" id="PF03061"/>
    </source>
</evidence>
<dbReference type="AlphaFoldDB" id="A0A1E5GW56"/>
<dbReference type="Pfam" id="PF03061">
    <property type="entry name" value="4HBT"/>
    <property type="match status" value="1"/>
</dbReference>
<keyword evidence="2" id="KW-0378">Hydrolase</keyword>
<sequence>MHLLDYLQIKTQEVRKDRVILTMNVEAFHKQPYGIVHGGINGVLIETACSLGANAQFSEENVYAVGVDLQINHLKSVADGTLTIIAKPDQIGGSLQVWEGKIFNDDEELISVGRCTLLKRNRK</sequence>
<evidence type="ECO:0000256" key="1">
    <source>
        <dbReference type="ARBA" id="ARBA00008324"/>
    </source>
</evidence>
<comment type="caution">
    <text evidence="4">The sequence shown here is derived from an EMBL/GenBank/DDBJ whole genome shotgun (WGS) entry which is preliminary data.</text>
</comment>
<dbReference type="InterPro" id="IPR029069">
    <property type="entry name" value="HotDog_dom_sf"/>
</dbReference>
<dbReference type="Gene3D" id="3.10.129.10">
    <property type="entry name" value="Hotdog Thioesterase"/>
    <property type="match status" value="1"/>
</dbReference>
<dbReference type="NCBIfam" id="TIGR00369">
    <property type="entry name" value="unchar_dom_1"/>
    <property type="match status" value="1"/>
</dbReference>
<dbReference type="OrthoDB" id="9798208at2"/>
<keyword evidence="5" id="KW-1185">Reference proteome</keyword>
<dbReference type="InterPro" id="IPR006683">
    <property type="entry name" value="Thioestr_dom"/>
</dbReference>
<dbReference type="EMBL" id="MIJY01000012">
    <property type="protein sequence ID" value="OEG16887.1"/>
    <property type="molecule type" value="Genomic_DNA"/>
</dbReference>
<dbReference type="SUPFAM" id="SSF54637">
    <property type="entry name" value="Thioesterase/thiol ester dehydrase-isomerase"/>
    <property type="match status" value="1"/>
</dbReference>
<proteinExistence type="inferred from homology"/>
<dbReference type="RefSeq" id="WP_069663282.1">
    <property type="nucleotide sequence ID" value="NZ_JBHUJJ010000001.1"/>
</dbReference>
<dbReference type="GO" id="GO:0061522">
    <property type="term" value="F:1,4-dihydroxy-2-naphthoyl-CoA thioesterase activity"/>
    <property type="evidence" value="ECO:0007669"/>
    <property type="project" value="TreeGrafter"/>
</dbReference>
<name>A0A1E5GW56_9ENTE</name>
<dbReference type="PANTHER" id="PTHR43240">
    <property type="entry name" value="1,4-DIHYDROXY-2-NAPHTHOYL-COA THIOESTERASE 1"/>
    <property type="match status" value="1"/>
</dbReference>
<dbReference type="GO" id="GO:0005829">
    <property type="term" value="C:cytosol"/>
    <property type="evidence" value="ECO:0007669"/>
    <property type="project" value="TreeGrafter"/>
</dbReference>